<dbReference type="EMBL" id="JAEQNA010000001">
    <property type="protein sequence ID" value="MBL0419967.1"/>
    <property type="molecule type" value="Genomic_DNA"/>
</dbReference>
<protein>
    <submittedName>
        <fullName evidence="2">Glycosyltransferase</fullName>
    </submittedName>
</protein>
<dbReference type="InterPro" id="IPR055259">
    <property type="entry name" value="YkvP/CgeB_Glyco_trans-like"/>
</dbReference>
<organism evidence="2 3">
    <name type="scientific">Ramlibacter aurantiacus</name>
    <dbReference type="NCBI Taxonomy" id="2801330"/>
    <lineage>
        <taxon>Bacteria</taxon>
        <taxon>Pseudomonadati</taxon>
        <taxon>Pseudomonadota</taxon>
        <taxon>Betaproteobacteria</taxon>
        <taxon>Burkholderiales</taxon>
        <taxon>Comamonadaceae</taxon>
        <taxon>Ramlibacter</taxon>
    </lineage>
</organism>
<dbReference type="RefSeq" id="WP_201682965.1">
    <property type="nucleotide sequence ID" value="NZ_JAEQNA010000001.1"/>
</dbReference>
<dbReference type="SUPFAM" id="SSF53756">
    <property type="entry name" value="UDP-Glycosyltransferase/glycogen phosphorylase"/>
    <property type="match status" value="1"/>
</dbReference>
<keyword evidence="3" id="KW-1185">Reference proteome</keyword>
<reference evidence="2" key="1">
    <citation type="submission" date="2021-01" db="EMBL/GenBank/DDBJ databases">
        <title>Ramlibacter sp. strain AW1 16S ribosomal RNA gene Genome sequencing and assembly.</title>
        <authorList>
            <person name="Kang M."/>
        </authorList>
    </citation>
    <scope>NUCLEOTIDE SEQUENCE</scope>
    <source>
        <strain evidence="2">AW1</strain>
    </source>
</reference>
<dbReference type="AlphaFoldDB" id="A0A936ZFH5"/>
<evidence type="ECO:0000313" key="2">
    <source>
        <dbReference type="EMBL" id="MBL0419967.1"/>
    </source>
</evidence>
<dbReference type="Gene3D" id="3.40.50.2000">
    <property type="entry name" value="Glycogen Phosphorylase B"/>
    <property type="match status" value="1"/>
</dbReference>
<feature type="domain" description="Spore protein YkvP/CgeB glycosyl transferase-like" evidence="1">
    <location>
        <begin position="195"/>
        <end position="345"/>
    </location>
</feature>
<evidence type="ECO:0000259" key="1">
    <source>
        <dbReference type="Pfam" id="PF13524"/>
    </source>
</evidence>
<name>A0A936ZFH5_9BURK</name>
<evidence type="ECO:0000313" key="3">
    <source>
        <dbReference type="Proteomes" id="UP000613011"/>
    </source>
</evidence>
<gene>
    <name evidence="2" type="ORF">JI739_06370</name>
</gene>
<comment type="caution">
    <text evidence="2">The sequence shown here is derived from an EMBL/GenBank/DDBJ whole genome shotgun (WGS) entry which is preliminary data.</text>
</comment>
<proteinExistence type="predicted"/>
<accession>A0A936ZFH5</accession>
<sequence>MKIVILGLSITSSWGNGHATTYRGLVRELVARGHEILFLERDQPWYAQNRDLAHPPYGRTELYQGLDDLHQRFEAPVQGADLVIVGSFVPEGVAVGDWAQRTAHGITAFYDIDTPVTLARLGRGEHDYLAPRQIAGYDLYLSFTGGPTLQRLEREWGSPRARVFYCSVDPTLYLHEPQPASWDLGYMGTYSPDRQPGLDRLLLQPARELPTGRFVVAGPQYPAEIGWPANVQWQPHLPPSEHRAFYNRQRWTLNITRADMIEAGWSPSVRLFEAAACGTPIVSDRWRGIEDVLVPGREIVLADSSAEVLALLREGGEDERLRMAERARQRILSAHTAAHRAEQLEAYALELGAAGAARGPLPHTTPAEALQP</sequence>
<dbReference type="Proteomes" id="UP000613011">
    <property type="component" value="Unassembled WGS sequence"/>
</dbReference>
<dbReference type="Pfam" id="PF13524">
    <property type="entry name" value="Glyco_trans_1_2"/>
    <property type="match status" value="1"/>
</dbReference>